<gene>
    <name evidence="2" type="ORF">PG999_013608</name>
</gene>
<keyword evidence="1" id="KW-0732">Signal</keyword>
<feature type="chain" id="PRO_5043754649" evidence="1">
    <location>
        <begin position="21"/>
        <end position="255"/>
    </location>
</feature>
<dbReference type="AlphaFoldDB" id="A0AAW0Q4W2"/>
<name>A0AAW0Q4W2_9PEZI</name>
<organism evidence="2 3">
    <name type="scientific">Apiospora kogelbergensis</name>
    <dbReference type="NCBI Taxonomy" id="1337665"/>
    <lineage>
        <taxon>Eukaryota</taxon>
        <taxon>Fungi</taxon>
        <taxon>Dikarya</taxon>
        <taxon>Ascomycota</taxon>
        <taxon>Pezizomycotina</taxon>
        <taxon>Sordariomycetes</taxon>
        <taxon>Xylariomycetidae</taxon>
        <taxon>Amphisphaeriales</taxon>
        <taxon>Apiosporaceae</taxon>
        <taxon>Apiospora</taxon>
    </lineage>
</organism>
<evidence type="ECO:0000313" key="3">
    <source>
        <dbReference type="Proteomes" id="UP001392437"/>
    </source>
</evidence>
<accession>A0AAW0Q4W2</accession>
<keyword evidence="3" id="KW-1185">Reference proteome</keyword>
<evidence type="ECO:0000256" key="1">
    <source>
        <dbReference type="SAM" id="SignalP"/>
    </source>
</evidence>
<dbReference type="EMBL" id="JAQQWP010000011">
    <property type="protein sequence ID" value="KAK8095586.1"/>
    <property type="molecule type" value="Genomic_DNA"/>
</dbReference>
<dbReference type="Proteomes" id="UP001392437">
    <property type="component" value="Unassembled WGS sequence"/>
</dbReference>
<proteinExistence type="predicted"/>
<protein>
    <submittedName>
        <fullName evidence="2">Uncharacterized protein</fullName>
    </submittedName>
</protein>
<sequence length="255" mass="26965">MKTHSQLLLLLPLAASQSLALSFTIANGQIFTPGFAILDAPQPGTPLGGDTIEVALDVSANGKLMLPPYGADSPSQIHNISIFMYSYDTGRNFTITNGTETGGGATLGDIMKSEPGSTVKHVKWHWPECLVGDGQPKSSDSDRGAYNISIRQTFRLNGEEHYTIFDVPISVTNKIDFTGLNPPCDSVSNPLLTPEEIDATSANAVGILFAPGDATQIEQIGVTGQNGLGGGLGSPSWSRTASWLAATCLFFMVFT</sequence>
<comment type="caution">
    <text evidence="2">The sequence shown here is derived from an EMBL/GenBank/DDBJ whole genome shotgun (WGS) entry which is preliminary data.</text>
</comment>
<evidence type="ECO:0000313" key="2">
    <source>
        <dbReference type="EMBL" id="KAK8095586.1"/>
    </source>
</evidence>
<reference evidence="2 3" key="1">
    <citation type="submission" date="2023-01" db="EMBL/GenBank/DDBJ databases">
        <title>Analysis of 21 Apiospora genomes using comparative genomics revels a genus with tremendous synthesis potential of carbohydrate active enzymes and secondary metabolites.</title>
        <authorList>
            <person name="Sorensen T."/>
        </authorList>
    </citation>
    <scope>NUCLEOTIDE SEQUENCE [LARGE SCALE GENOMIC DNA]</scope>
    <source>
        <strain evidence="2 3">CBS 117206</strain>
    </source>
</reference>
<feature type="signal peptide" evidence="1">
    <location>
        <begin position="1"/>
        <end position="20"/>
    </location>
</feature>